<evidence type="ECO:0000313" key="3">
    <source>
        <dbReference type="Proteomes" id="UP001303046"/>
    </source>
</evidence>
<dbReference type="Proteomes" id="UP001303046">
    <property type="component" value="Unassembled WGS sequence"/>
</dbReference>
<dbReference type="EMBL" id="JAVFWL010000002">
    <property type="protein sequence ID" value="KAK6736474.1"/>
    <property type="molecule type" value="Genomic_DNA"/>
</dbReference>
<protein>
    <submittedName>
        <fullName evidence="2">Uncharacterized protein</fullName>
    </submittedName>
</protein>
<gene>
    <name evidence="2" type="primary">Necator_chrII.g7060</name>
    <name evidence="2" type="ORF">RB195_019267</name>
</gene>
<keyword evidence="3" id="KW-1185">Reference proteome</keyword>
<feature type="region of interest" description="Disordered" evidence="1">
    <location>
        <begin position="149"/>
        <end position="181"/>
    </location>
</feature>
<comment type="caution">
    <text evidence="2">The sequence shown here is derived from an EMBL/GenBank/DDBJ whole genome shotgun (WGS) entry which is preliminary data.</text>
</comment>
<reference evidence="2 3" key="1">
    <citation type="submission" date="2023-08" db="EMBL/GenBank/DDBJ databases">
        <title>A Necator americanus chromosomal reference genome.</title>
        <authorList>
            <person name="Ilik V."/>
            <person name="Petrzelkova K.J."/>
            <person name="Pardy F."/>
            <person name="Fuh T."/>
            <person name="Niatou-Singa F.S."/>
            <person name="Gouil Q."/>
            <person name="Baker L."/>
            <person name="Ritchie M.E."/>
            <person name="Jex A.R."/>
            <person name="Gazzola D."/>
            <person name="Li H."/>
            <person name="Toshio Fujiwara R."/>
            <person name="Zhan B."/>
            <person name="Aroian R.V."/>
            <person name="Pafco B."/>
            <person name="Schwarz E.M."/>
        </authorList>
    </citation>
    <scope>NUCLEOTIDE SEQUENCE [LARGE SCALE GENOMIC DNA]</scope>
    <source>
        <strain evidence="2 3">Aroian</strain>
        <tissue evidence="2">Whole animal</tissue>
    </source>
</reference>
<sequence length="181" mass="19864">MKFLALINPLAMRRHINSESFEVYERVTGLYNDLQWPADMSSDAKAIARGDSRSGPDPGRTELRVLLADLVGQSLQLSAVEIGGNCRVVWQQFETVDSMNSPPDVEDPFFISSDNGVQPVESTASGEQLSADVRASLTVAVAQCMWEPPTELSHHPERSQSITHGGQRRAKTGSKTPHTFI</sequence>
<evidence type="ECO:0000313" key="2">
    <source>
        <dbReference type="EMBL" id="KAK6736474.1"/>
    </source>
</evidence>
<name>A0ABR1CDC8_NECAM</name>
<organism evidence="2 3">
    <name type="scientific">Necator americanus</name>
    <name type="common">Human hookworm</name>
    <dbReference type="NCBI Taxonomy" id="51031"/>
    <lineage>
        <taxon>Eukaryota</taxon>
        <taxon>Metazoa</taxon>
        <taxon>Ecdysozoa</taxon>
        <taxon>Nematoda</taxon>
        <taxon>Chromadorea</taxon>
        <taxon>Rhabditida</taxon>
        <taxon>Rhabditina</taxon>
        <taxon>Rhabditomorpha</taxon>
        <taxon>Strongyloidea</taxon>
        <taxon>Ancylostomatidae</taxon>
        <taxon>Bunostominae</taxon>
        <taxon>Necator</taxon>
    </lineage>
</organism>
<accession>A0ABR1CDC8</accession>
<evidence type="ECO:0000256" key="1">
    <source>
        <dbReference type="SAM" id="MobiDB-lite"/>
    </source>
</evidence>
<proteinExistence type="predicted"/>